<evidence type="ECO:0000256" key="2">
    <source>
        <dbReference type="ARBA" id="ARBA00022840"/>
    </source>
</evidence>
<keyword evidence="6" id="KW-1185">Reference proteome</keyword>
<dbReference type="PANTHER" id="PTHR32309:SF13">
    <property type="entry name" value="FERRIC ENTEROBACTIN TRANSPORT PROTEIN FEPE"/>
    <property type="match status" value="1"/>
</dbReference>
<gene>
    <name evidence="5" type="ORF">FGK64_17365</name>
</gene>
<feature type="compositionally biased region" description="Low complexity" evidence="3">
    <location>
        <begin position="30"/>
        <end position="39"/>
    </location>
</feature>
<dbReference type="Gene3D" id="3.40.50.300">
    <property type="entry name" value="P-loop containing nucleotide triphosphate hydrolases"/>
    <property type="match status" value="1"/>
</dbReference>
<reference evidence="5 6" key="1">
    <citation type="submission" date="2019-05" db="EMBL/GenBank/DDBJ databases">
        <title>Marivita sp. nov. isolated from sea sediment.</title>
        <authorList>
            <person name="Kim W."/>
        </authorList>
    </citation>
    <scope>NUCLEOTIDE SEQUENCE [LARGE SCALE GENOMIC DNA]</scope>
    <source>
        <strain evidence="5 6">CAU 1492</strain>
    </source>
</reference>
<dbReference type="CDD" id="cd05387">
    <property type="entry name" value="BY-kinase"/>
    <property type="match status" value="1"/>
</dbReference>
<dbReference type="EMBL" id="VCPC01000004">
    <property type="protein sequence ID" value="TMV10551.1"/>
    <property type="molecule type" value="Genomic_DNA"/>
</dbReference>
<keyword evidence="5" id="KW-0418">Kinase</keyword>
<protein>
    <submittedName>
        <fullName evidence="5">CpsD/CapB family tyrosine-protein kinase</fullName>
    </submittedName>
</protein>
<dbReference type="InterPro" id="IPR027417">
    <property type="entry name" value="P-loop_NTPase"/>
</dbReference>
<name>A0ABY2X520_9RHOB</name>
<evidence type="ECO:0000259" key="4">
    <source>
        <dbReference type="Pfam" id="PF01656"/>
    </source>
</evidence>
<keyword evidence="1" id="KW-0547">Nucleotide-binding</keyword>
<evidence type="ECO:0000256" key="1">
    <source>
        <dbReference type="ARBA" id="ARBA00022741"/>
    </source>
</evidence>
<dbReference type="PANTHER" id="PTHR32309">
    <property type="entry name" value="TYROSINE-PROTEIN KINASE"/>
    <property type="match status" value="1"/>
</dbReference>
<evidence type="ECO:0000313" key="5">
    <source>
        <dbReference type="EMBL" id="TMV10551.1"/>
    </source>
</evidence>
<comment type="caution">
    <text evidence="5">The sequence shown here is derived from an EMBL/GenBank/DDBJ whole genome shotgun (WGS) entry which is preliminary data.</text>
</comment>
<dbReference type="InterPro" id="IPR005702">
    <property type="entry name" value="Wzc-like_C"/>
</dbReference>
<dbReference type="InterPro" id="IPR050445">
    <property type="entry name" value="Bact_polysacc_biosynth/exp"/>
</dbReference>
<accession>A0ABY2X520</accession>
<dbReference type="Pfam" id="PF01656">
    <property type="entry name" value="CbiA"/>
    <property type="match status" value="1"/>
</dbReference>
<proteinExistence type="predicted"/>
<dbReference type="Proteomes" id="UP001191082">
    <property type="component" value="Unassembled WGS sequence"/>
</dbReference>
<dbReference type="RefSeq" id="WP_138865125.1">
    <property type="nucleotide sequence ID" value="NZ_VCPC01000004.1"/>
</dbReference>
<sequence>MDRLQQAISKARKEREASGGVTTSPAQSPRGVTAAQAAARQAVPPAGDVTARWAALNPLQVTSKTVRSNRLMAYTPGEAAIPFDMLRTKILQQARKNKWRRIAIVSSDSGAGKSTLAANLGFSFGRMRDKRTIILDFDLRRFGLGPILGVKPVAGMAEVLRGETSFADHALCHDGNVAYGLNRNRVQNPAELLQSPRTAEILNQIEQDYEPDLMFFDTPPLMVSDDSHGVLQSADCALLVAAAEVTPMDRIDVAERQLSELTNVMGIVLNRCRYNAGAHSYEGEYY</sequence>
<organism evidence="5 6">
    <name type="scientific">Arenibacterium halophilum</name>
    <dbReference type="NCBI Taxonomy" id="2583821"/>
    <lineage>
        <taxon>Bacteria</taxon>
        <taxon>Pseudomonadati</taxon>
        <taxon>Pseudomonadota</taxon>
        <taxon>Alphaproteobacteria</taxon>
        <taxon>Rhodobacterales</taxon>
        <taxon>Paracoccaceae</taxon>
        <taxon>Arenibacterium</taxon>
    </lineage>
</organism>
<dbReference type="GO" id="GO:0016301">
    <property type="term" value="F:kinase activity"/>
    <property type="evidence" value="ECO:0007669"/>
    <property type="project" value="UniProtKB-KW"/>
</dbReference>
<evidence type="ECO:0000256" key="3">
    <source>
        <dbReference type="SAM" id="MobiDB-lite"/>
    </source>
</evidence>
<keyword evidence="2" id="KW-0067">ATP-binding</keyword>
<evidence type="ECO:0000313" key="6">
    <source>
        <dbReference type="Proteomes" id="UP001191082"/>
    </source>
</evidence>
<keyword evidence="5" id="KW-0808">Transferase</keyword>
<dbReference type="InterPro" id="IPR002586">
    <property type="entry name" value="CobQ/CobB/MinD/ParA_Nub-bd_dom"/>
</dbReference>
<feature type="region of interest" description="Disordered" evidence="3">
    <location>
        <begin position="1"/>
        <end position="39"/>
    </location>
</feature>
<feature type="domain" description="CobQ/CobB/MinD/ParA nucleotide binding" evidence="4">
    <location>
        <begin position="102"/>
        <end position="275"/>
    </location>
</feature>
<dbReference type="SUPFAM" id="SSF52540">
    <property type="entry name" value="P-loop containing nucleoside triphosphate hydrolases"/>
    <property type="match status" value="1"/>
</dbReference>